<dbReference type="Proteomes" id="UP000316968">
    <property type="component" value="Chromosome"/>
</dbReference>
<sequence length="122" mass="13822">MTNTENKPKIHLYMDDWRPCPEGFALARTGEECLTLLRDCEVGILSLDHEMGPDEPSGSEVAARIVANGTFPKEIYLHTSSEYGRRSMYEILYAGKPEHVILHRDSMPEDVRRRAAAEQSQS</sequence>
<dbReference type="AlphaFoldDB" id="A0A4Y6V075"/>
<evidence type="ECO:0000259" key="1">
    <source>
        <dbReference type="Pfam" id="PF20274"/>
    </source>
</evidence>
<gene>
    <name evidence="2" type="ORF">FFV09_22665</name>
</gene>
<organism evidence="2 3">
    <name type="scientific">Saccharibacillus brassicae</name>
    <dbReference type="NCBI Taxonomy" id="2583377"/>
    <lineage>
        <taxon>Bacteria</taxon>
        <taxon>Bacillati</taxon>
        <taxon>Bacillota</taxon>
        <taxon>Bacilli</taxon>
        <taxon>Bacillales</taxon>
        <taxon>Paenibacillaceae</taxon>
        <taxon>Saccharibacillus</taxon>
    </lineage>
</organism>
<name>A0A4Y6V075_SACBS</name>
<feature type="domain" description="Cyclic-phosphate processing Receiver" evidence="1">
    <location>
        <begin position="10"/>
        <end position="93"/>
    </location>
</feature>
<evidence type="ECO:0000313" key="2">
    <source>
        <dbReference type="EMBL" id="QDH23419.1"/>
    </source>
</evidence>
<dbReference type="Pfam" id="PF20274">
    <property type="entry name" value="cREC_REC"/>
    <property type="match status" value="1"/>
</dbReference>
<keyword evidence="3" id="KW-1185">Reference proteome</keyword>
<protein>
    <submittedName>
        <fullName evidence="2">Cell division protein FtsJ</fullName>
    </submittedName>
</protein>
<proteinExistence type="predicted"/>
<evidence type="ECO:0000313" key="3">
    <source>
        <dbReference type="Proteomes" id="UP000316968"/>
    </source>
</evidence>
<keyword evidence="2" id="KW-0132">Cell division</keyword>
<dbReference type="OrthoDB" id="2614698at2"/>
<dbReference type="RefSeq" id="WP_141449956.1">
    <property type="nucleotide sequence ID" value="NZ_CP041217.1"/>
</dbReference>
<accession>A0A4Y6V075</accession>
<dbReference type="KEGG" id="saca:FFV09_22665"/>
<reference evidence="2 3" key="1">
    <citation type="submission" date="2019-06" db="EMBL/GenBank/DDBJ databases">
        <title>Saccharibacillus brassicae sp. nov., an endophytic bacterium isolated from Chinese cabbage seeds (Brassica pekinensis).</title>
        <authorList>
            <person name="Jiang L."/>
            <person name="Lee J."/>
            <person name="Kim S.W."/>
        </authorList>
    </citation>
    <scope>NUCLEOTIDE SEQUENCE [LARGE SCALE GENOMIC DNA]</scope>
    <source>
        <strain evidence="3">KCTC 43072 / ATSA2</strain>
    </source>
</reference>
<dbReference type="EMBL" id="CP041217">
    <property type="protein sequence ID" value="QDH23419.1"/>
    <property type="molecule type" value="Genomic_DNA"/>
</dbReference>
<keyword evidence="2" id="KW-0131">Cell cycle</keyword>
<dbReference type="InterPro" id="IPR046909">
    <property type="entry name" value="cREC_REC"/>
</dbReference>
<dbReference type="GO" id="GO:0051301">
    <property type="term" value="P:cell division"/>
    <property type="evidence" value="ECO:0007669"/>
    <property type="project" value="UniProtKB-KW"/>
</dbReference>